<dbReference type="Pfam" id="PF12937">
    <property type="entry name" value="F-box-like"/>
    <property type="match status" value="1"/>
</dbReference>
<dbReference type="PROSITE" id="PS50181">
    <property type="entry name" value="FBOX"/>
    <property type="match status" value="1"/>
</dbReference>
<protein>
    <recommendedName>
        <fullName evidence="1">F-box domain-containing protein</fullName>
    </recommendedName>
</protein>
<proteinExistence type="predicted"/>
<dbReference type="InterPro" id="IPR036047">
    <property type="entry name" value="F-box-like_dom_sf"/>
</dbReference>
<dbReference type="SUPFAM" id="SSF52047">
    <property type="entry name" value="RNI-like"/>
    <property type="match status" value="1"/>
</dbReference>
<feature type="domain" description="F-box" evidence="1">
    <location>
        <begin position="50"/>
        <end position="96"/>
    </location>
</feature>
<reference evidence="2" key="1">
    <citation type="submission" date="2017-05" db="UniProtKB">
        <authorList>
            <consortium name="EnsemblMetazoa"/>
        </authorList>
    </citation>
    <scope>IDENTIFICATION</scope>
</reference>
<dbReference type="SUPFAM" id="SSF81383">
    <property type="entry name" value="F-box domain"/>
    <property type="match status" value="1"/>
</dbReference>
<organism evidence="2">
    <name type="scientific">Amphimedon queenslandica</name>
    <name type="common">Sponge</name>
    <dbReference type="NCBI Taxonomy" id="400682"/>
    <lineage>
        <taxon>Eukaryota</taxon>
        <taxon>Metazoa</taxon>
        <taxon>Porifera</taxon>
        <taxon>Demospongiae</taxon>
        <taxon>Heteroscleromorpha</taxon>
        <taxon>Haplosclerida</taxon>
        <taxon>Niphatidae</taxon>
        <taxon>Amphimedon</taxon>
    </lineage>
</organism>
<dbReference type="SMART" id="SM00256">
    <property type="entry name" value="FBOX"/>
    <property type="match status" value="1"/>
</dbReference>
<dbReference type="AlphaFoldDB" id="A0A1X7VF93"/>
<dbReference type="InParanoid" id="A0A1X7VF93"/>
<name>A0A1X7VF93_AMPQE</name>
<dbReference type="EnsemblMetazoa" id="Aqu2.1.38701_001">
    <property type="protein sequence ID" value="Aqu2.1.38701_001"/>
    <property type="gene ID" value="Aqu2.1.38701"/>
</dbReference>
<evidence type="ECO:0000259" key="1">
    <source>
        <dbReference type="PROSITE" id="PS50181"/>
    </source>
</evidence>
<dbReference type="InterPro" id="IPR032675">
    <property type="entry name" value="LRR_dom_sf"/>
</dbReference>
<evidence type="ECO:0000313" key="2">
    <source>
        <dbReference type="EnsemblMetazoa" id="Aqu2.1.38701_001"/>
    </source>
</evidence>
<sequence>MAEAEPCCKRLKLDISFFDDESDDDFYHSEPPIDQSTANQLPLIEDEEYTNPFDSLPNTVIQEICMMLSLRDKMSLRLVNRRLYMICSDPFLWRNVVIDNAYHKTNAPFIKSALQTCGPHVQSLSLRGELPFSKYQRMILTCKNIHTLNLYGFQISVNVLEKLHSDLHHLQFLSLTYIEQFLLSSDRLFTVFAKLKKSCIGLQ</sequence>
<dbReference type="Gene3D" id="3.80.10.10">
    <property type="entry name" value="Ribonuclease Inhibitor"/>
    <property type="match status" value="1"/>
</dbReference>
<dbReference type="InterPro" id="IPR001810">
    <property type="entry name" value="F-box_dom"/>
</dbReference>
<accession>A0A1X7VF93</accession>